<dbReference type="GO" id="GO:0051287">
    <property type="term" value="F:NAD binding"/>
    <property type="evidence" value="ECO:0007669"/>
    <property type="project" value="UniProtKB-UniRule"/>
</dbReference>
<dbReference type="GO" id="GO:0019877">
    <property type="term" value="P:diaminopimelate biosynthetic process"/>
    <property type="evidence" value="ECO:0007669"/>
    <property type="project" value="UniProtKB-UniRule"/>
</dbReference>
<organism evidence="15 16">
    <name type="scientific">Nonlabens dokdonensis</name>
    <dbReference type="NCBI Taxonomy" id="328515"/>
    <lineage>
        <taxon>Bacteria</taxon>
        <taxon>Pseudomonadati</taxon>
        <taxon>Bacteroidota</taxon>
        <taxon>Flavobacteriia</taxon>
        <taxon>Flavobacteriales</taxon>
        <taxon>Flavobacteriaceae</taxon>
        <taxon>Nonlabens</taxon>
    </lineage>
</organism>
<evidence type="ECO:0000256" key="12">
    <source>
        <dbReference type="HAMAP-Rule" id="MF_00102"/>
    </source>
</evidence>
<evidence type="ECO:0000256" key="1">
    <source>
        <dbReference type="ARBA" id="ARBA00006642"/>
    </source>
</evidence>
<keyword evidence="7 12" id="KW-0457">Lysine biosynthesis</keyword>
<keyword evidence="2 12" id="KW-0028">Amino-acid biosynthesis</keyword>
<evidence type="ECO:0000256" key="7">
    <source>
        <dbReference type="ARBA" id="ARBA00023154"/>
    </source>
</evidence>
<evidence type="ECO:0000256" key="8">
    <source>
        <dbReference type="ARBA" id="ARBA00037922"/>
    </source>
</evidence>
<comment type="subunit">
    <text evidence="12">Homotetramer.</text>
</comment>
<evidence type="ECO:0000259" key="13">
    <source>
        <dbReference type="Pfam" id="PF01113"/>
    </source>
</evidence>
<dbReference type="EC" id="1.17.1.8" evidence="9 12"/>
<dbReference type="GO" id="GO:0005829">
    <property type="term" value="C:cytosol"/>
    <property type="evidence" value="ECO:0007669"/>
    <property type="project" value="TreeGrafter"/>
</dbReference>
<dbReference type="GO" id="GO:0016726">
    <property type="term" value="F:oxidoreductase activity, acting on CH or CH2 groups, NAD or NADP as acceptor"/>
    <property type="evidence" value="ECO:0007669"/>
    <property type="project" value="UniProtKB-UniRule"/>
</dbReference>
<keyword evidence="12" id="KW-0963">Cytoplasm</keyword>
<dbReference type="CDD" id="cd02274">
    <property type="entry name" value="DHDPR_N"/>
    <property type="match status" value="1"/>
</dbReference>
<comment type="catalytic activity">
    <reaction evidence="10 12">
        <text>(S)-2,3,4,5-tetrahydrodipicolinate + NADP(+) + H2O = (2S,4S)-4-hydroxy-2,3,4,5-tetrahydrodipicolinate + NADPH + H(+)</text>
        <dbReference type="Rhea" id="RHEA:35331"/>
        <dbReference type="ChEBI" id="CHEBI:15377"/>
        <dbReference type="ChEBI" id="CHEBI:15378"/>
        <dbReference type="ChEBI" id="CHEBI:16845"/>
        <dbReference type="ChEBI" id="CHEBI:57783"/>
        <dbReference type="ChEBI" id="CHEBI:58349"/>
        <dbReference type="ChEBI" id="CHEBI:67139"/>
        <dbReference type="EC" id="1.17.1.8"/>
    </reaction>
</comment>
<dbReference type="Pfam" id="PF01113">
    <property type="entry name" value="DapB_N"/>
    <property type="match status" value="1"/>
</dbReference>
<dbReference type="PANTHER" id="PTHR20836:SF0">
    <property type="entry name" value="4-HYDROXY-TETRAHYDRODIPICOLINATE REDUCTASE 1, CHLOROPLASTIC-RELATED"/>
    <property type="match status" value="1"/>
</dbReference>
<evidence type="ECO:0000256" key="6">
    <source>
        <dbReference type="ARBA" id="ARBA00023027"/>
    </source>
</evidence>
<dbReference type="SUPFAM" id="SSF51735">
    <property type="entry name" value="NAD(P)-binding Rossmann-fold domains"/>
    <property type="match status" value="1"/>
</dbReference>
<dbReference type="PANTHER" id="PTHR20836">
    <property type="entry name" value="DIHYDRODIPICOLINATE REDUCTASE"/>
    <property type="match status" value="1"/>
</dbReference>
<dbReference type="HAMAP" id="MF_00102">
    <property type="entry name" value="DapB"/>
    <property type="match status" value="1"/>
</dbReference>
<reference evidence="16" key="1">
    <citation type="journal article" date="2017" name="Proc. Natl. Acad. Sci. U.S.A.">
        <title>Simulation of Deepwater Horizon oil plume reveals substrate specialization within a complex community of hydrocarbon-degraders.</title>
        <authorList>
            <person name="Hu P."/>
            <person name="Dubinsky E.A."/>
            <person name="Probst A.J."/>
            <person name="Wang J."/>
            <person name="Sieber C.M.K."/>
            <person name="Tom L.M."/>
            <person name="Gardinali P."/>
            <person name="Banfield J.F."/>
            <person name="Atlas R.M."/>
            <person name="Andersen G.L."/>
        </authorList>
    </citation>
    <scope>NUCLEOTIDE SEQUENCE [LARGE SCALE GENOMIC DNA]</scope>
</reference>
<dbReference type="EMBL" id="MAAX01000154">
    <property type="protein sequence ID" value="OUS12923.1"/>
    <property type="molecule type" value="Genomic_DNA"/>
</dbReference>
<evidence type="ECO:0000256" key="4">
    <source>
        <dbReference type="ARBA" id="ARBA00022915"/>
    </source>
</evidence>
<dbReference type="NCBIfam" id="TIGR00036">
    <property type="entry name" value="dapB"/>
    <property type="match status" value="1"/>
</dbReference>
<feature type="domain" description="Dihydrodipicolinate reductase N-terminal" evidence="13">
    <location>
        <begin position="1"/>
        <end position="100"/>
    </location>
</feature>
<evidence type="ECO:0000256" key="9">
    <source>
        <dbReference type="ARBA" id="ARBA00038983"/>
    </source>
</evidence>
<dbReference type="InterPro" id="IPR022663">
    <property type="entry name" value="DapB_C"/>
</dbReference>
<feature type="domain" description="Dihydrodipicolinate reductase C-terminal" evidence="14">
    <location>
        <begin position="103"/>
        <end position="232"/>
    </location>
</feature>
<dbReference type="AlphaFoldDB" id="A0A1Z8ARL1"/>
<dbReference type="GO" id="GO:0009089">
    <property type="term" value="P:lysine biosynthetic process via diaminopimelate"/>
    <property type="evidence" value="ECO:0007669"/>
    <property type="project" value="UniProtKB-UniRule"/>
</dbReference>
<evidence type="ECO:0000256" key="10">
    <source>
        <dbReference type="ARBA" id="ARBA00049080"/>
    </source>
</evidence>
<evidence type="ECO:0000313" key="16">
    <source>
        <dbReference type="Proteomes" id="UP000196102"/>
    </source>
</evidence>
<feature type="binding site" evidence="12">
    <location>
        <begin position="142"/>
        <end position="143"/>
    </location>
    <ligand>
        <name>(S)-2,3,4,5-tetrahydrodipicolinate</name>
        <dbReference type="ChEBI" id="CHEBI:16845"/>
    </ligand>
</feature>
<keyword evidence="4 12" id="KW-0220">Diaminopimelate biosynthesis</keyword>
<feature type="binding site" evidence="12">
    <location>
        <position position="133"/>
    </location>
    <ligand>
        <name>(S)-2,3,4,5-tetrahydrodipicolinate</name>
        <dbReference type="ChEBI" id="CHEBI:16845"/>
    </ligand>
</feature>
<evidence type="ECO:0000259" key="14">
    <source>
        <dbReference type="Pfam" id="PF05173"/>
    </source>
</evidence>
<feature type="binding site" evidence="12">
    <location>
        <begin position="72"/>
        <end position="74"/>
    </location>
    <ligand>
        <name>NAD(+)</name>
        <dbReference type="ChEBI" id="CHEBI:57540"/>
    </ligand>
</feature>
<comment type="caution">
    <text evidence="12">Lacks conserved residue(s) required for the propagation of feature annotation.</text>
</comment>
<dbReference type="Proteomes" id="UP000196102">
    <property type="component" value="Unassembled WGS sequence"/>
</dbReference>
<gene>
    <name evidence="12" type="primary">dapB</name>
    <name evidence="15" type="ORF">A9Q93_09985</name>
</gene>
<dbReference type="RefSeq" id="WP_303687287.1">
    <property type="nucleotide sequence ID" value="NZ_CAJXYO010000009.1"/>
</dbReference>
<dbReference type="Gene3D" id="3.30.360.10">
    <property type="entry name" value="Dihydrodipicolinate Reductase, domain 2"/>
    <property type="match status" value="1"/>
</dbReference>
<keyword evidence="6 12" id="KW-0520">NAD</keyword>
<dbReference type="UniPathway" id="UPA00034">
    <property type="reaction ID" value="UER00018"/>
</dbReference>
<dbReference type="GO" id="GO:0008839">
    <property type="term" value="F:4-hydroxy-tetrahydrodipicolinate reductase"/>
    <property type="evidence" value="ECO:0007669"/>
    <property type="project" value="UniProtKB-UniRule"/>
</dbReference>
<dbReference type="InterPro" id="IPR023940">
    <property type="entry name" value="DHDPR_bac"/>
</dbReference>
<comment type="subcellular location">
    <subcellularLocation>
        <location evidence="12">Cytoplasm</location>
    </subcellularLocation>
</comment>
<comment type="function">
    <text evidence="12">Catalyzes the conversion of 4-hydroxy-tetrahydrodipicolinate (HTPA) to tetrahydrodipicolinate.</text>
</comment>
<evidence type="ECO:0000256" key="5">
    <source>
        <dbReference type="ARBA" id="ARBA00023002"/>
    </source>
</evidence>
<dbReference type="SUPFAM" id="SSF55347">
    <property type="entry name" value="Glyceraldehyde-3-phosphate dehydrogenase-like, C-terminal domain"/>
    <property type="match status" value="1"/>
</dbReference>
<dbReference type="InterPro" id="IPR000846">
    <property type="entry name" value="DapB_N"/>
</dbReference>
<keyword evidence="5 12" id="KW-0560">Oxidoreductase</keyword>
<evidence type="ECO:0000256" key="3">
    <source>
        <dbReference type="ARBA" id="ARBA00022857"/>
    </source>
</evidence>
<name>A0A1Z8ARL1_9FLAO</name>
<dbReference type="Gene3D" id="3.40.50.720">
    <property type="entry name" value="NAD(P)-binding Rossmann-like Domain"/>
    <property type="match status" value="1"/>
</dbReference>
<comment type="similarity">
    <text evidence="1 12">Belongs to the DapB family.</text>
</comment>
<comment type="caution">
    <text evidence="15">The sequence shown here is derived from an EMBL/GenBank/DDBJ whole genome shotgun (WGS) entry which is preliminary data.</text>
</comment>
<keyword evidence="3 12" id="KW-0521">NADP</keyword>
<feature type="active site" description="Proton donor/acceptor" evidence="12">
    <location>
        <position position="132"/>
    </location>
</feature>
<dbReference type="GO" id="GO:0050661">
    <property type="term" value="F:NADP binding"/>
    <property type="evidence" value="ECO:0007669"/>
    <property type="project" value="UniProtKB-UniRule"/>
</dbReference>
<proteinExistence type="inferred from homology"/>
<feature type="active site" description="Proton donor" evidence="12">
    <location>
        <position position="136"/>
    </location>
</feature>
<accession>A0A1Z8ARL1</accession>
<evidence type="ECO:0000313" key="15">
    <source>
        <dbReference type="EMBL" id="OUS12923.1"/>
    </source>
</evidence>
<sequence length="234" mass="25923">MKIALLGYGKMGKTIERIALERGHSIIAKLGRKDSIIDGISNADLVIEFTSPESVLDNLYKVIPTGIPLVCGTTGWNDHLSDIEKLVAENNGSMVHASNFSLGVNLFFELNKKLAQMMHSFPEYDVSMQEIHHTEKKDAPSGTAITLFEGISEKLDKKEWHLGKQSNEQSIAIEALREEDVKGTHSVLYKNEIDSIEIIHKANTRDGFALGSIIAAEWISNKKGIYTMKDVLGL</sequence>
<dbReference type="PIRSF" id="PIRSF000161">
    <property type="entry name" value="DHPR"/>
    <property type="match status" value="1"/>
</dbReference>
<feature type="binding site" evidence="12">
    <location>
        <begin position="97"/>
        <end position="100"/>
    </location>
    <ligand>
        <name>NAD(+)</name>
        <dbReference type="ChEBI" id="CHEBI:57540"/>
    </ligand>
</feature>
<comment type="caution">
    <text evidence="12">Was originally thought to be a dihydrodipicolinate reductase (DHDPR), catalyzing the conversion of dihydrodipicolinate to tetrahydrodipicolinate. However, it was shown in E.coli that the substrate of the enzymatic reaction is not dihydrodipicolinate (DHDP) but in fact (2S,4S)-4-hydroxy-2,3,4,5-tetrahydrodipicolinic acid (HTPA), the product released by the DapA-catalyzed reaction.</text>
</comment>
<dbReference type="Pfam" id="PF05173">
    <property type="entry name" value="DapB_C"/>
    <property type="match status" value="1"/>
</dbReference>
<protein>
    <recommendedName>
        <fullName evidence="9 12">4-hydroxy-tetrahydrodipicolinate reductase</fullName>
        <shortName evidence="12">HTPA reductase</shortName>
        <ecNumber evidence="9 12">1.17.1.8</ecNumber>
    </recommendedName>
</protein>
<feature type="binding site" evidence="12">
    <location>
        <position position="33"/>
    </location>
    <ligand>
        <name>NADP(+)</name>
        <dbReference type="ChEBI" id="CHEBI:58349"/>
    </ligand>
</feature>
<comment type="catalytic activity">
    <reaction evidence="11 12">
        <text>(S)-2,3,4,5-tetrahydrodipicolinate + NAD(+) + H2O = (2S,4S)-4-hydroxy-2,3,4,5-tetrahydrodipicolinate + NADH + H(+)</text>
        <dbReference type="Rhea" id="RHEA:35323"/>
        <dbReference type="ChEBI" id="CHEBI:15377"/>
        <dbReference type="ChEBI" id="CHEBI:15378"/>
        <dbReference type="ChEBI" id="CHEBI:16845"/>
        <dbReference type="ChEBI" id="CHEBI:57540"/>
        <dbReference type="ChEBI" id="CHEBI:57945"/>
        <dbReference type="ChEBI" id="CHEBI:67139"/>
        <dbReference type="EC" id="1.17.1.8"/>
    </reaction>
</comment>
<comment type="pathway">
    <text evidence="8 12">Amino-acid biosynthesis; L-lysine biosynthesis via DAP pathway; (S)-tetrahydrodipicolinate from L-aspartate: step 4/4.</text>
</comment>
<evidence type="ECO:0000256" key="11">
    <source>
        <dbReference type="ARBA" id="ARBA00049396"/>
    </source>
</evidence>
<dbReference type="InterPro" id="IPR036291">
    <property type="entry name" value="NAD(P)-bd_dom_sf"/>
</dbReference>
<evidence type="ECO:0000256" key="2">
    <source>
        <dbReference type="ARBA" id="ARBA00022605"/>
    </source>
</evidence>